<dbReference type="GeneID" id="37014516"/>
<dbReference type="STRING" id="1684307.A0A316U6Z0"/>
<dbReference type="PRINTS" id="PR01849">
    <property type="entry name" value="UBIQUITINACT"/>
</dbReference>
<gene>
    <name evidence="8" type="ORF">BCV69DRAFT_283646</name>
</gene>
<proteinExistence type="inferred from homology"/>
<name>A0A316U6Z0_9BASI</name>
<evidence type="ECO:0000256" key="6">
    <source>
        <dbReference type="ARBA" id="ARBA00044354"/>
    </source>
</evidence>
<dbReference type="Gene3D" id="3.40.50.720">
    <property type="entry name" value="NAD(P)-binding Rossmann-like Domain"/>
    <property type="match status" value="1"/>
</dbReference>
<accession>A0A316U6Z0</accession>
<evidence type="ECO:0000256" key="3">
    <source>
        <dbReference type="ARBA" id="ARBA00005673"/>
    </source>
</evidence>
<dbReference type="InterPro" id="IPR000011">
    <property type="entry name" value="UBQ/SUMO-activ_enz_E1-like"/>
</dbReference>
<comment type="similarity">
    <text evidence="3">Belongs to the ubiquitin-activating E1 family.</text>
</comment>
<dbReference type="PANTHER" id="PTHR10953">
    <property type="entry name" value="UBIQUITIN-ACTIVATING ENZYME E1"/>
    <property type="match status" value="1"/>
</dbReference>
<sequence length="380" mass="41297">MTSFYLLPEEAALYDRQLRLWGSVAQSRIRQCRVLIAPFQGGVAIETAKNLILAGVKEVILLDDGDVDGYSLTAGFVWREEDVGQKRVEAAHARLSSLNPHVTITTVVKPPTAESILRFLTGSDKVLSAVVYTNSNPFSPSSLSQSSLQQLNAECRSAKVKFHASSSQGLDGWIFQDLGDDHQFLVERKSTHRDEKNAAVEKTWTELQEQSFVPLTAALQHDWKARNANAVKRSLKGSENMWGTWAIWKLQESGSAQGPEDILPSTLLATVEELMKSVKLDVNLLWSAEGIDAQKWAETFLTNALPVHPTQPADFAPTTAVLGGILSQEILNSVGGREAPKVANWLMFYGLKGQGPVFSLGGLGAAKSKIEGSAAEVAAA</sequence>
<comment type="pathway">
    <text evidence="2">Protein modification; protein sumoylation.</text>
</comment>
<evidence type="ECO:0000256" key="4">
    <source>
        <dbReference type="ARBA" id="ARBA00022786"/>
    </source>
</evidence>
<dbReference type="InterPro" id="IPR000594">
    <property type="entry name" value="ThiF_NAD_FAD-bd"/>
</dbReference>
<dbReference type="GO" id="GO:0005737">
    <property type="term" value="C:cytoplasm"/>
    <property type="evidence" value="ECO:0007669"/>
    <property type="project" value="TreeGrafter"/>
</dbReference>
<evidence type="ECO:0000313" key="8">
    <source>
        <dbReference type="EMBL" id="PWN20113.1"/>
    </source>
</evidence>
<protein>
    <recommendedName>
        <fullName evidence="6">Ubiquitin-like 1-activating enzyme E1A</fullName>
    </recommendedName>
</protein>
<dbReference type="RefSeq" id="XP_025347273.1">
    <property type="nucleotide sequence ID" value="XM_025492782.1"/>
</dbReference>
<dbReference type="EMBL" id="KZ819329">
    <property type="protein sequence ID" value="PWN20113.1"/>
    <property type="molecule type" value="Genomic_DNA"/>
</dbReference>
<evidence type="ECO:0000259" key="7">
    <source>
        <dbReference type="Pfam" id="PF00899"/>
    </source>
</evidence>
<dbReference type="Pfam" id="PF00899">
    <property type="entry name" value="ThiF"/>
    <property type="match status" value="1"/>
</dbReference>
<dbReference type="InterPro" id="IPR045886">
    <property type="entry name" value="ThiF/MoeB/HesA"/>
</dbReference>
<evidence type="ECO:0000256" key="5">
    <source>
        <dbReference type="ARBA" id="ARBA00023242"/>
    </source>
</evidence>
<dbReference type="AlphaFoldDB" id="A0A316U6Z0"/>
<feature type="domain" description="THIF-type NAD/FAD binding fold" evidence="7">
    <location>
        <begin position="14"/>
        <end position="350"/>
    </location>
</feature>
<dbReference type="SUPFAM" id="SSF69572">
    <property type="entry name" value="Activating enzymes of the ubiquitin-like proteins"/>
    <property type="match status" value="1"/>
</dbReference>
<dbReference type="GO" id="GO:0031510">
    <property type="term" value="C:SUMO activating enzyme complex"/>
    <property type="evidence" value="ECO:0007669"/>
    <property type="project" value="TreeGrafter"/>
</dbReference>
<dbReference type="GO" id="GO:0019948">
    <property type="term" value="F:SUMO activating enzyme activity"/>
    <property type="evidence" value="ECO:0007669"/>
    <property type="project" value="TreeGrafter"/>
</dbReference>
<dbReference type="PANTHER" id="PTHR10953:SF162">
    <property type="entry name" value="SUMO-ACTIVATING ENZYME SUBUNIT 1"/>
    <property type="match status" value="1"/>
</dbReference>
<keyword evidence="5" id="KW-0539">Nucleus</keyword>
<organism evidence="8 9">
    <name type="scientific">Pseudomicrostroma glucosiphilum</name>
    <dbReference type="NCBI Taxonomy" id="1684307"/>
    <lineage>
        <taxon>Eukaryota</taxon>
        <taxon>Fungi</taxon>
        <taxon>Dikarya</taxon>
        <taxon>Basidiomycota</taxon>
        <taxon>Ustilaginomycotina</taxon>
        <taxon>Exobasidiomycetes</taxon>
        <taxon>Microstromatales</taxon>
        <taxon>Microstromatales incertae sedis</taxon>
        <taxon>Pseudomicrostroma</taxon>
    </lineage>
</organism>
<keyword evidence="9" id="KW-1185">Reference proteome</keyword>
<evidence type="ECO:0000313" key="9">
    <source>
        <dbReference type="Proteomes" id="UP000245942"/>
    </source>
</evidence>
<dbReference type="InterPro" id="IPR035985">
    <property type="entry name" value="Ubiquitin-activating_enz"/>
</dbReference>
<dbReference type="Proteomes" id="UP000245942">
    <property type="component" value="Unassembled WGS sequence"/>
</dbReference>
<evidence type="ECO:0000256" key="2">
    <source>
        <dbReference type="ARBA" id="ARBA00004718"/>
    </source>
</evidence>
<dbReference type="GO" id="GO:0016925">
    <property type="term" value="P:protein sumoylation"/>
    <property type="evidence" value="ECO:0007669"/>
    <property type="project" value="TreeGrafter"/>
</dbReference>
<keyword evidence="4" id="KW-0833">Ubl conjugation pathway</keyword>
<comment type="subcellular location">
    <subcellularLocation>
        <location evidence="1">Nucleus</location>
    </subcellularLocation>
</comment>
<reference evidence="8 9" key="1">
    <citation type="journal article" date="2018" name="Mol. Biol. Evol.">
        <title>Broad Genomic Sampling Reveals a Smut Pathogenic Ancestry of the Fungal Clade Ustilaginomycotina.</title>
        <authorList>
            <person name="Kijpornyongpan T."/>
            <person name="Mondo S.J."/>
            <person name="Barry K."/>
            <person name="Sandor L."/>
            <person name="Lee J."/>
            <person name="Lipzen A."/>
            <person name="Pangilinan J."/>
            <person name="LaButti K."/>
            <person name="Hainaut M."/>
            <person name="Henrissat B."/>
            <person name="Grigoriev I.V."/>
            <person name="Spatafora J.W."/>
            <person name="Aime M.C."/>
        </authorList>
    </citation>
    <scope>NUCLEOTIDE SEQUENCE [LARGE SCALE GENOMIC DNA]</scope>
    <source>
        <strain evidence="8 9">MCA 4718</strain>
    </source>
</reference>
<dbReference type="OrthoDB" id="1708823at2759"/>
<evidence type="ECO:0000256" key="1">
    <source>
        <dbReference type="ARBA" id="ARBA00004123"/>
    </source>
</evidence>